<feature type="compositionally biased region" description="Polar residues" evidence="1">
    <location>
        <begin position="1"/>
        <end position="11"/>
    </location>
</feature>
<dbReference type="AlphaFoldDB" id="A0A0L0HE85"/>
<dbReference type="OMA" id="AYPKIAQ"/>
<gene>
    <name evidence="3" type="ORF">SPPG_05658</name>
</gene>
<protein>
    <submittedName>
        <fullName evidence="3">Uncharacterized protein</fullName>
    </submittedName>
</protein>
<dbReference type="Proteomes" id="UP000053201">
    <property type="component" value="Unassembled WGS sequence"/>
</dbReference>
<feature type="transmembrane region" description="Helical" evidence="2">
    <location>
        <begin position="45"/>
        <end position="70"/>
    </location>
</feature>
<accession>A0A0L0HE85</accession>
<dbReference type="Pfam" id="PF12505">
    <property type="entry name" value="DUF3712"/>
    <property type="match status" value="1"/>
</dbReference>
<dbReference type="PANTHER" id="PTHR35895">
    <property type="entry name" value="CHROMOSOME 16, WHOLE GENOME SHOTGUN SEQUENCE"/>
    <property type="match status" value="1"/>
</dbReference>
<dbReference type="InParanoid" id="A0A0L0HE85"/>
<keyword evidence="2" id="KW-0812">Transmembrane</keyword>
<dbReference type="STRING" id="645134.A0A0L0HE85"/>
<evidence type="ECO:0000256" key="2">
    <source>
        <dbReference type="SAM" id="Phobius"/>
    </source>
</evidence>
<keyword evidence="2" id="KW-0472">Membrane</keyword>
<dbReference type="GeneID" id="27689019"/>
<proteinExistence type="predicted"/>
<evidence type="ECO:0000313" key="4">
    <source>
        <dbReference type="Proteomes" id="UP000053201"/>
    </source>
</evidence>
<reference evidence="3 4" key="1">
    <citation type="submission" date="2009-08" db="EMBL/GenBank/DDBJ databases">
        <title>The Genome Sequence of Spizellomyces punctatus strain DAOM BR117.</title>
        <authorList>
            <consortium name="The Broad Institute Genome Sequencing Platform"/>
            <person name="Russ C."/>
            <person name="Cuomo C."/>
            <person name="Shea T."/>
            <person name="Young S.K."/>
            <person name="Zeng Q."/>
            <person name="Koehrsen M."/>
            <person name="Haas B."/>
            <person name="Borodovsky M."/>
            <person name="Guigo R."/>
            <person name="Alvarado L."/>
            <person name="Berlin A."/>
            <person name="Bochicchio J."/>
            <person name="Borenstein D."/>
            <person name="Chapman S."/>
            <person name="Chen Z."/>
            <person name="Engels R."/>
            <person name="Freedman E."/>
            <person name="Gellesch M."/>
            <person name="Goldberg J."/>
            <person name="Griggs A."/>
            <person name="Gujja S."/>
            <person name="Heiman D."/>
            <person name="Hepburn T."/>
            <person name="Howarth C."/>
            <person name="Jen D."/>
            <person name="Larson L."/>
            <person name="Lewis B."/>
            <person name="Mehta T."/>
            <person name="Park D."/>
            <person name="Pearson M."/>
            <person name="Roberts A."/>
            <person name="Saif S."/>
            <person name="Shenoy N."/>
            <person name="Sisk P."/>
            <person name="Stolte C."/>
            <person name="Sykes S."/>
            <person name="Thomson T."/>
            <person name="Walk T."/>
            <person name="White J."/>
            <person name="Yandava C."/>
            <person name="Burger G."/>
            <person name="Gray M.W."/>
            <person name="Holland P.W.H."/>
            <person name="King N."/>
            <person name="Lang F.B.F."/>
            <person name="Roger A.J."/>
            <person name="Ruiz-Trillo I."/>
            <person name="Lander E."/>
            <person name="Nusbaum C."/>
        </authorList>
    </citation>
    <scope>NUCLEOTIDE SEQUENCE [LARGE SCALE GENOMIC DNA]</scope>
    <source>
        <strain evidence="3 4">DAOM BR117</strain>
    </source>
</reference>
<dbReference type="InterPro" id="IPR046368">
    <property type="entry name" value="Tag1"/>
</dbReference>
<dbReference type="GO" id="GO:0000329">
    <property type="term" value="C:fungal-type vacuole membrane"/>
    <property type="evidence" value="ECO:0007669"/>
    <property type="project" value="InterPro"/>
</dbReference>
<dbReference type="PANTHER" id="PTHR35895:SF1">
    <property type="entry name" value="LIPID-BINDING SERUM GLYCOPROTEIN C-TERMINAL DOMAIN-CONTAINING PROTEIN"/>
    <property type="match status" value="1"/>
</dbReference>
<sequence>MSETPTQTKVDTAPESKTVQDVEAPTTKDDGFANKTGFWTRKRKTWAFGCLGLIAVLLIVLLPVIFLVIVPKIAQSSIDDSVLTFVDASISNPQNNSFTLSVKIDVTNAGHFDATLIHNSPLTISWIGGLDPNDQSEKPILEVNMGAFSVSGGKGTIEQTVQNVTVLSQQALTGFNKFMIVSPSFKWRLRADMWVKAVGRTYKGLTMDKVVELKGMNQLKGTAIRQFQPKAVPDPAQPLPIAMNATLNNPSPIGIELDTIVFNVTLPVPGTNITLPLGQATSIGKTMLKSAGETTLPLDAVLAPTGAFPPAIQAALGQVLGGQTNAHLKVVPISVGGDNPVSWVAGALIGLPLEVELGKAPA</sequence>
<feature type="compositionally biased region" description="Basic and acidic residues" evidence="1">
    <location>
        <begin position="12"/>
        <end position="28"/>
    </location>
</feature>
<dbReference type="RefSeq" id="XP_016607457.1">
    <property type="nucleotide sequence ID" value="XM_016753868.1"/>
</dbReference>
<feature type="region of interest" description="Disordered" evidence="1">
    <location>
        <begin position="1"/>
        <end position="28"/>
    </location>
</feature>
<evidence type="ECO:0000313" key="3">
    <source>
        <dbReference type="EMBL" id="KNC99417.1"/>
    </source>
</evidence>
<dbReference type="eggNOG" id="ENOG502RP6J">
    <property type="taxonomic scope" value="Eukaryota"/>
</dbReference>
<dbReference type="OrthoDB" id="10039566at2759"/>
<dbReference type="VEuPathDB" id="FungiDB:SPPG_05658"/>
<keyword evidence="2" id="KW-1133">Transmembrane helix</keyword>
<name>A0A0L0HE85_SPIPD</name>
<evidence type="ECO:0000256" key="1">
    <source>
        <dbReference type="SAM" id="MobiDB-lite"/>
    </source>
</evidence>
<dbReference type="EMBL" id="KQ257458">
    <property type="protein sequence ID" value="KNC99417.1"/>
    <property type="molecule type" value="Genomic_DNA"/>
</dbReference>
<keyword evidence="4" id="KW-1185">Reference proteome</keyword>
<organism evidence="3 4">
    <name type="scientific">Spizellomyces punctatus (strain DAOM BR117)</name>
    <dbReference type="NCBI Taxonomy" id="645134"/>
    <lineage>
        <taxon>Eukaryota</taxon>
        <taxon>Fungi</taxon>
        <taxon>Fungi incertae sedis</taxon>
        <taxon>Chytridiomycota</taxon>
        <taxon>Chytridiomycota incertae sedis</taxon>
        <taxon>Chytridiomycetes</taxon>
        <taxon>Spizellomycetales</taxon>
        <taxon>Spizellomycetaceae</taxon>
        <taxon>Spizellomyces</taxon>
    </lineage>
</organism>
<dbReference type="InterPro" id="IPR022185">
    <property type="entry name" value="DUF3712"/>
</dbReference>